<proteinExistence type="predicted"/>
<name>A0A0S8GLT2_UNCW3</name>
<feature type="chain" id="PRO_5006647008" description="Lipid/polyisoprenoid-binding YceI-like domain-containing protein" evidence="1">
    <location>
        <begin position="25"/>
        <end position="106"/>
    </location>
</feature>
<protein>
    <recommendedName>
        <fullName evidence="4">Lipid/polyisoprenoid-binding YceI-like domain-containing protein</fullName>
    </recommendedName>
</protein>
<keyword evidence="1" id="KW-0732">Signal</keyword>
<evidence type="ECO:0008006" key="4">
    <source>
        <dbReference type="Google" id="ProtNLM"/>
    </source>
</evidence>
<dbReference type="AlphaFoldDB" id="A0A0S8GLT2"/>
<dbReference type="EMBL" id="LJUO01000001">
    <property type="protein sequence ID" value="KPK73870.1"/>
    <property type="molecule type" value="Genomic_DNA"/>
</dbReference>
<evidence type="ECO:0000256" key="1">
    <source>
        <dbReference type="SAM" id="SignalP"/>
    </source>
</evidence>
<comment type="caution">
    <text evidence="2">The sequence shown here is derived from an EMBL/GenBank/DDBJ whole genome shotgun (WGS) entry which is preliminary data.</text>
</comment>
<accession>A0A0S8GLT2</accession>
<organism evidence="2 3">
    <name type="scientific">candidate division WOR_3 bacterium SM23_60</name>
    <dbReference type="NCBI Taxonomy" id="1703780"/>
    <lineage>
        <taxon>Bacteria</taxon>
        <taxon>Bacteria division WOR-3</taxon>
    </lineage>
</organism>
<reference evidence="2 3" key="1">
    <citation type="journal article" date="2015" name="Microbiome">
        <title>Genomic resolution of linkages in carbon, nitrogen, and sulfur cycling among widespread estuary sediment bacteria.</title>
        <authorList>
            <person name="Baker B.J."/>
            <person name="Lazar C.S."/>
            <person name="Teske A.P."/>
            <person name="Dick G.J."/>
        </authorList>
    </citation>
    <scope>NUCLEOTIDE SEQUENCE [LARGE SCALE GENOMIC DNA]</scope>
    <source>
        <strain evidence="2">SM23_60</strain>
    </source>
</reference>
<evidence type="ECO:0000313" key="3">
    <source>
        <dbReference type="Proteomes" id="UP000051096"/>
    </source>
</evidence>
<sequence>MKHYLMILLCVTLALVVCTSEEEAYDYDIERTEIRTWSALGINQISVSTHNGAITASATQDTMITAEITRRCSGTDSIDAEEHIDDIEINEYIAFGELTLEAEMPS</sequence>
<feature type="signal peptide" evidence="1">
    <location>
        <begin position="1"/>
        <end position="24"/>
    </location>
</feature>
<gene>
    <name evidence="2" type="ORF">AMJ87_00005</name>
</gene>
<evidence type="ECO:0000313" key="2">
    <source>
        <dbReference type="EMBL" id="KPK73870.1"/>
    </source>
</evidence>
<feature type="non-terminal residue" evidence="2">
    <location>
        <position position="106"/>
    </location>
</feature>
<dbReference type="Proteomes" id="UP000051096">
    <property type="component" value="Unassembled WGS sequence"/>
</dbReference>